<comment type="caution">
    <text evidence="7">The sequence shown here is derived from an EMBL/GenBank/DDBJ whole genome shotgun (WGS) entry which is preliminary data.</text>
</comment>
<keyword evidence="6" id="KW-0964">Secreted</keyword>
<keyword evidence="4 6" id="KW-0134">Cell wall</keyword>
<evidence type="ECO:0000313" key="7">
    <source>
        <dbReference type="EMBL" id="CAA3027977.1"/>
    </source>
</evidence>
<dbReference type="GO" id="GO:0071555">
    <property type="term" value="P:cell wall organization"/>
    <property type="evidence" value="ECO:0007669"/>
    <property type="project" value="UniProtKB-KW"/>
</dbReference>
<sequence length="89" mass="10021">KSEEFSMEASRFKRSSQREKEAILSGCSTGGLASILHCDNFKALVPMVAKVKCFADAWYFINAKDISGAPHIEDFYYDVVKTHSEPTRQ</sequence>
<keyword evidence="6" id="KW-0378">Hydrolase</keyword>
<dbReference type="Gramene" id="OE9A081514T7">
    <property type="protein sequence ID" value="OE9A081514C7"/>
    <property type="gene ID" value="OE9A081514"/>
</dbReference>
<organism evidence="7 8">
    <name type="scientific">Olea europaea subsp. europaea</name>
    <dbReference type="NCBI Taxonomy" id="158383"/>
    <lineage>
        <taxon>Eukaryota</taxon>
        <taxon>Viridiplantae</taxon>
        <taxon>Streptophyta</taxon>
        <taxon>Embryophyta</taxon>
        <taxon>Tracheophyta</taxon>
        <taxon>Spermatophyta</taxon>
        <taxon>Magnoliopsida</taxon>
        <taxon>eudicotyledons</taxon>
        <taxon>Gunneridae</taxon>
        <taxon>Pentapetalae</taxon>
        <taxon>asterids</taxon>
        <taxon>lamiids</taxon>
        <taxon>Lamiales</taxon>
        <taxon>Oleaceae</taxon>
        <taxon>Oleeae</taxon>
        <taxon>Olea</taxon>
    </lineage>
</organism>
<evidence type="ECO:0000256" key="4">
    <source>
        <dbReference type="ARBA" id="ARBA00022512"/>
    </source>
</evidence>
<dbReference type="EMBL" id="CACTIH010009230">
    <property type="protein sequence ID" value="CAA3027977.1"/>
    <property type="molecule type" value="Genomic_DNA"/>
</dbReference>
<evidence type="ECO:0000313" key="8">
    <source>
        <dbReference type="Proteomes" id="UP000594638"/>
    </source>
</evidence>
<dbReference type="Pfam" id="PF03283">
    <property type="entry name" value="PAE"/>
    <property type="match status" value="1"/>
</dbReference>
<keyword evidence="8" id="KW-1185">Reference proteome</keyword>
<evidence type="ECO:0000256" key="1">
    <source>
        <dbReference type="ARBA" id="ARBA00003534"/>
    </source>
</evidence>
<feature type="non-terminal residue" evidence="7">
    <location>
        <position position="1"/>
    </location>
</feature>
<dbReference type="EC" id="3.1.1.-" evidence="6"/>
<name>A0A8S0V928_OLEEU</name>
<comment type="similarity">
    <text evidence="3 6">Belongs to the pectinacetylesterase family.</text>
</comment>
<dbReference type="AlphaFoldDB" id="A0A8S0V928"/>
<dbReference type="OrthoDB" id="1728742at2759"/>
<keyword evidence="5 6" id="KW-0961">Cell wall biogenesis/degradation</keyword>
<proteinExistence type="inferred from homology"/>
<evidence type="ECO:0000256" key="6">
    <source>
        <dbReference type="RuleBase" id="RU363114"/>
    </source>
</evidence>
<evidence type="ECO:0000256" key="5">
    <source>
        <dbReference type="ARBA" id="ARBA00023316"/>
    </source>
</evidence>
<dbReference type="GO" id="GO:0009505">
    <property type="term" value="C:plant-type cell wall"/>
    <property type="evidence" value="ECO:0007669"/>
    <property type="project" value="TreeGrafter"/>
</dbReference>
<dbReference type="PANTHER" id="PTHR21562">
    <property type="entry name" value="NOTUM-RELATED"/>
    <property type="match status" value="1"/>
</dbReference>
<accession>A0A8S0V928</accession>
<gene>
    <name evidence="7" type="ORF">OLEA9_A081514</name>
</gene>
<dbReference type="Proteomes" id="UP000594638">
    <property type="component" value="Unassembled WGS sequence"/>
</dbReference>
<dbReference type="GO" id="GO:0052793">
    <property type="term" value="F:pectin acetylesterase activity"/>
    <property type="evidence" value="ECO:0007669"/>
    <property type="project" value="TreeGrafter"/>
</dbReference>
<evidence type="ECO:0000256" key="3">
    <source>
        <dbReference type="ARBA" id="ARBA00005784"/>
    </source>
</evidence>
<evidence type="ECO:0000256" key="2">
    <source>
        <dbReference type="ARBA" id="ARBA00004191"/>
    </source>
</evidence>
<protein>
    <recommendedName>
        <fullName evidence="6">Pectin acetylesterase</fullName>
        <ecNumber evidence="6">3.1.1.-</ecNumber>
    </recommendedName>
</protein>
<comment type="subcellular location">
    <subcellularLocation>
        <location evidence="2 6">Secreted</location>
        <location evidence="2 6">Cell wall</location>
    </subcellularLocation>
</comment>
<reference evidence="7 8" key="1">
    <citation type="submission" date="2019-12" db="EMBL/GenBank/DDBJ databases">
        <authorList>
            <person name="Alioto T."/>
            <person name="Alioto T."/>
            <person name="Gomez Garrido J."/>
        </authorList>
    </citation>
    <scope>NUCLEOTIDE SEQUENCE [LARGE SCALE GENOMIC DNA]</scope>
</reference>
<dbReference type="InterPro" id="IPR004963">
    <property type="entry name" value="PAE/NOTUM"/>
</dbReference>
<comment type="function">
    <text evidence="1 6">Hydrolyzes acetyl esters in homogalacturonan regions of pectin. In type I primary cell wall, galacturonic acid residues of pectin can be acetylated at the O-2 and O-3 positions. Decreasing the degree of acetylation of pectin gels in vitro alters their physical properties.</text>
</comment>
<dbReference type="PANTHER" id="PTHR21562:SF93">
    <property type="entry name" value="PECTIN ACETYLESTERASE 8"/>
    <property type="match status" value="1"/>
</dbReference>